<protein>
    <submittedName>
        <fullName evidence="2">Uncharacterized protein</fullName>
    </submittedName>
</protein>
<sequence>MYVTRGLPERGAFAYRSPAAALRDGAHPDQAATALLDAWGEVLLHSTSRRFDEGAVVLAHAARPDPRPDLPAPGGCGIRRDTPGYRRRPRRAPARNGGAAVGNCR</sequence>
<dbReference type="EMBL" id="JBHUFV010000047">
    <property type="protein sequence ID" value="MFD1935901.1"/>
    <property type="molecule type" value="Genomic_DNA"/>
</dbReference>
<comment type="caution">
    <text evidence="2">The sequence shown here is derived from an EMBL/GenBank/DDBJ whole genome shotgun (WGS) entry which is preliminary data.</text>
</comment>
<evidence type="ECO:0000256" key="1">
    <source>
        <dbReference type="SAM" id="MobiDB-lite"/>
    </source>
</evidence>
<dbReference type="Proteomes" id="UP001597368">
    <property type="component" value="Unassembled WGS sequence"/>
</dbReference>
<name>A0ABW4T2N0_9ACTN</name>
<evidence type="ECO:0000313" key="2">
    <source>
        <dbReference type="EMBL" id="MFD1935901.1"/>
    </source>
</evidence>
<gene>
    <name evidence="2" type="ORF">ACFSKW_30965</name>
</gene>
<accession>A0ABW4T2N0</accession>
<evidence type="ECO:0000313" key="3">
    <source>
        <dbReference type="Proteomes" id="UP001597368"/>
    </source>
</evidence>
<feature type="region of interest" description="Disordered" evidence="1">
    <location>
        <begin position="63"/>
        <end position="105"/>
    </location>
</feature>
<keyword evidence="3" id="KW-1185">Reference proteome</keyword>
<proteinExistence type="predicted"/>
<organism evidence="2 3">
    <name type="scientific">Nonomuraea mangrovi</name>
    <dbReference type="NCBI Taxonomy" id="2316207"/>
    <lineage>
        <taxon>Bacteria</taxon>
        <taxon>Bacillati</taxon>
        <taxon>Actinomycetota</taxon>
        <taxon>Actinomycetes</taxon>
        <taxon>Streptosporangiales</taxon>
        <taxon>Streptosporangiaceae</taxon>
        <taxon>Nonomuraea</taxon>
    </lineage>
</organism>
<reference evidence="3" key="1">
    <citation type="journal article" date="2019" name="Int. J. Syst. Evol. Microbiol.">
        <title>The Global Catalogue of Microorganisms (GCM) 10K type strain sequencing project: providing services to taxonomists for standard genome sequencing and annotation.</title>
        <authorList>
            <consortium name="The Broad Institute Genomics Platform"/>
            <consortium name="The Broad Institute Genome Sequencing Center for Infectious Disease"/>
            <person name="Wu L."/>
            <person name="Ma J."/>
        </authorList>
    </citation>
    <scope>NUCLEOTIDE SEQUENCE [LARGE SCALE GENOMIC DNA]</scope>
    <source>
        <strain evidence="3">ICMP 6774ER</strain>
    </source>
</reference>
<dbReference type="RefSeq" id="WP_379576011.1">
    <property type="nucleotide sequence ID" value="NZ_JBHUFV010000047.1"/>
</dbReference>